<dbReference type="PROSITE" id="PS50043">
    <property type="entry name" value="HTH_LUXR_2"/>
    <property type="match status" value="1"/>
</dbReference>
<dbReference type="Proteomes" id="UP000319210">
    <property type="component" value="Unassembled WGS sequence"/>
</dbReference>
<dbReference type="GO" id="GO:0003677">
    <property type="term" value="F:DNA binding"/>
    <property type="evidence" value="ECO:0007669"/>
    <property type="project" value="InterPro"/>
</dbReference>
<dbReference type="Gene3D" id="3.40.50.300">
    <property type="entry name" value="P-loop containing nucleotide triphosphate hydrolases"/>
    <property type="match status" value="1"/>
</dbReference>
<gene>
    <name evidence="4" type="ORF">SCA03_18420</name>
</gene>
<dbReference type="GO" id="GO:0006355">
    <property type="term" value="P:regulation of DNA-templated transcription"/>
    <property type="evidence" value="ECO:0007669"/>
    <property type="project" value="InterPro"/>
</dbReference>
<dbReference type="AlphaFoldDB" id="A0A4Y3QVL6"/>
<comment type="caution">
    <text evidence="4">The sequence shown here is derived from an EMBL/GenBank/DDBJ whole genome shotgun (WGS) entry which is preliminary data.</text>
</comment>
<dbReference type="InterPro" id="IPR041664">
    <property type="entry name" value="AAA_16"/>
</dbReference>
<keyword evidence="5" id="KW-1185">Reference proteome</keyword>
<dbReference type="RefSeq" id="WP_086815918.1">
    <property type="nucleotide sequence ID" value="NZ_BJMM01000006.1"/>
</dbReference>
<dbReference type="SMART" id="SM00421">
    <property type="entry name" value="HTH_LUXR"/>
    <property type="match status" value="1"/>
</dbReference>
<accession>A0A4Y3QVL6</accession>
<dbReference type="PRINTS" id="PR00038">
    <property type="entry name" value="HTHLUXR"/>
</dbReference>
<evidence type="ECO:0000259" key="3">
    <source>
        <dbReference type="PROSITE" id="PS50043"/>
    </source>
</evidence>
<evidence type="ECO:0000256" key="1">
    <source>
        <dbReference type="ARBA" id="ARBA00022741"/>
    </source>
</evidence>
<evidence type="ECO:0000256" key="2">
    <source>
        <dbReference type="ARBA" id="ARBA00022840"/>
    </source>
</evidence>
<dbReference type="EMBL" id="BJMM01000006">
    <property type="protein sequence ID" value="GEB49291.1"/>
    <property type="molecule type" value="Genomic_DNA"/>
</dbReference>
<dbReference type="GO" id="GO:0004016">
    <property type="term" value="F:adenylate cyclase activity"/>
    <property type="evidence" value="ECO:0007669"/>
    <property type="project" value="TreeGrafter"/>
</dbReference>
<evidence type="ECO:0000313" key="4">
    <source>
        <dbReference type="EMBL" id="GEB49291.1"/>
    </source>
</evidence>
<dbReference type="SUPFAM" id="SSF52540">
    <property type="entry name" value="P-loop containing nucleoside triphosphate hydrolases"/>
    <property type="match status" value="1"/>
</dbReference>
<dbReference type="CDD" id="cd06170">
    <property type="entry name" value="LuxR_C_like"/>
    <property type="match status" value="1"/>
</dbReference>
<dbReference type="PANTHER" id="PTHR16305">
    <property type="entry name" value="TESTICULAR SOLUBLE ADENYLYL CYCLASE"/>
    <property type="match status" value="1"/>
</dbReference>
<sequence length="910" mass="96796">MLVGRGREWDELFTVVGAAREGKGRALVLHGPPGVGKSALLTGVTETCAPGMRALRATGVEGEAGLPFAALHQLLRPLLPGLGELPRPQADALCGAFGMSAVRADRFLVGLATLSLLSNASAGTPLLITVDDAHWLDPASAEALVFLARRLESEAVALLLATRNDAGLFPLPGVPDLQILPLNDADAAGLLARTLPKTVPTVRKRLLREARGHPLALVELPAALSPCHLDGTTPLPDPLPLGERQRKFFHDPAAGLTDVQRDVLLLAAAAGDAEPSTVLRACTDADAARDALFEAVSTGVIRLDQREVTFRHPLARSAVYHGASFRRRRAAHLALARSLAPDDDRRVWHLAAASVGPDDAVARLLTELAERARHSGDPATAGQALRRAAELASEPLERALLLVEAAEYAWMTADTSHAETLLKQAEALDGDPRMRARVLGLRGAMTHAGGDPAAACRLLLDGARLARETDAELTAELLVTAARAAWAAGDPATLTQIAELGAGPGPAEHATLRRFSRHFAYLGSLTPQQPGPARYRHPPFDAAAWLLSPLPRPWVWPPVLLPHLTGGTEAMTAAHRSAADALRAAGADGALAMSLTSLVALELVTGQWSSGLANGVEGLRLAQEAGQPGYACHLHALLAWLAAAQGDSARCRALAEQSLAVAAPHHIASALALAHWALGLNALAEGRPDQAARLLGDVVSPGGPAEHFMVGWLVLPDLAEAWVRSGDPAPARAALARFEQRADPERAPHLHAPWHRCRALLSTGERTSARYESALEAAGASPFDIGRTHLLYGEWLRRNRRIKSAREHLHQATTHLHMLGARPWIDLALEELRAAGDRSLIEPAADPASVSRRLTPRELQIARLAARGMSNSDIAAQLFLSPRTVGYHLHKLFPKLGITSRTQLYGRDLS</sequence>
<organism evidence="4 5">
    <name type="scientific">Streptomyces cacaoi</name>
    <dbReference type="NCBI Taxonomy" id="1898"/>
    <lineage>
        <taxon>Bacteria</taxon>
        <taxon>Bacillati</taxon>
        <taxon>Actinomycetota</taxon>
        <taxon>Actinomycetes</taxon>
        <taxon>Kitasatosporales</taxon>
        <taxon>Streptomycetaceae</taxon>
        <taxon>Streptomyces</taxon>
    </lineage>
</organism>
<dbReference type="Pfam" id="PF13191">
    <property type="entry name" value="AAA_16"/>
    <property type="match status" value="1"/>
</dbReference>
<protein>
    <submittedName>
        <fullName evidence="4">Transcriptional regulator</fullName>
    </submittedName>
</protein>
<name>A0A4Y3QVL6_STRCI</name>
<dbReference type="SUPFAM" id="SSF46894">
    <property type="entry name" value="C-terminal effector domain of the bipartite response regulators"/>
    <property type="match status" value="1"/>
</dbReference>
<keyword evidence="2" id="KW-0067">ATP-binding</keyword>
<reference evidence="4 5" key="1">
    <citation type="submission" date="2019-06" db="EMBL/GenBank/DDBJ databases">
        <title>Whole genome shotgun sequence of Streptomyces cacaoi subsp. cacaoi NBRC 12748.</title>
        <authorList>
            <person name="Hosoyama A."/>
            <person name="Uohara A."/>
            <person name="Ohji S."/>
            <person name="Ichikawa N."/>
        </authorList>
    </citation>
    <scope>NUCLEOTIDE SEQUENCE [LARGE SCALE GENOMIC DNA]</scope>
    <source>
        <strain evidence="4 5">NBRC 12748</strain>
    </source>
</reference>
<dbReference type="PANTHER" id="PTHR16305:SF35">
    <property type="entry name" value="TRANSCRIPTIONAL ACTIVATOR DOMAIN"/>
    <property type="match status" value="1"/>
</dbReference>
<feature type="domain" description="HTH luxR-type" evidence="3">
    <location>
        <begin position="847"/>
        <end position="910"/>
    </location>
</feature>
<keyword evidence="1" id="KW-0547">Nucleotide-binding</keyword>
<dbReference type="InterPro" id="IPR036388">
    <property type="entry name" value="WH-like_DNA-bd_sf"/>
</dbReference>
<dbReference type="Gene3D" id="1.10.10.10">
    <property type="entry name" value="Winged helix-like DNA-binding domain superfamily/Winged helix DNA-binding domain"/>
    <property type="match status" value="1"/>
</dbReference>
<dbReference type="InterPro" id="IPR000792">
    <property type="entry name" value="Tscrpt_reg_LuxR_C"/>
</dbReference>
<dbReference type="InterPro" id="IPR016032">
    <property type="entry name" value="Sig_transdc_resp-reg_C-effctor"/>
</dbReference>
<dbReference type="GO" id="GO:0005524">
    <property type="term" value="F:ATP binding"/>
    <property type="evidence" value="ECO:0007669"/>
    <property type="project" value="UniProtKB-KW"/>
</dbReference>
<proteinExistence type="predicted"/>
<evidence type="ECO:0000313" key="5">
    <source>
        <dbReference type="Proteomes" id="UP000319210"/>
    </source>
</evidence>
<dbReference type="Pfam" id="PF00196">
    <property type="entry name" value="GerE"/>
    <property type="match status" value="1"/>
</dbReference>
<dbReference type="GO" id="GO:0005737">
    <property type="term" value="C:cytoplasm"/>
    <property type="evidence" value="ECO:0007669"/>
    <property type="project" value="TreeGrafter"/>
</dbReference>
<dbReference type="OrthoDB" id="7053960at2"/>
<dbReference type="InterPro" id="IPR027417">
    <property type="entry name" value="P-loop_NTPase"/>
</dbReference>